<dbReference type="Gene3D" id="3.90.870.10">
    <property type="entry name" value="DHBP synthase"/>
    <property type="match status" value="1"/>
</dbReference>
<evidence type="ECO:0000256" key="1">
    <source>
        <dbReference type="ARBA" id="ARBA00004496"/>
    </source>
</evidence>
<dbReference type="Gene3D" id="3.40.50.11030">
    <property type="entry name" value="Threonylcarbamoyl-AMP synthase, C-terminal domain"/>
    <property type="match status" value="1"/>
</dbReference>
<comment type="similarity">
    <text evidence="2 13">Belongs to the SUA5 family.</text>
</comment>
<keyword evidence="6 13" id="KW-0808">Transferase</keyword>
<evidence type="ECO:0000256" key="8">
    <source>
        <dbReference type="ARBA" id="ARBA00022695"/>
    </source>
</evidence>
<feature type="binding site" evidence="14">
    <location>
        <position position="144"/>
    </location>
    <ligand>
        <name>ATP</name>
        <dbReference type="ChEBI" id="CHEBI:30616"/>
    </ligand>
</feature>
<dbReference type="OrthoDB" id="9814580at2"/>
<evidence type="ECO:0000256" key="5">
    <source>
        <dbReference type="ARBA" id="ARBA00022490"/>
    </source>
</evidence>
<dbReference type="NCBIfam" id="TIGR00057">
    <property type="entry name" value="L-threonylcarbamoyladenylate synthase"/>
    <property type="match status" value="1"/>
</dbReference>
<reference evidence="16" key="2">
    <citation type="submission" date="2020-09" db="EMBL/GenBank/DDBJ databases">
        <authorList>
            <person name="Sun Q."/>
            <person name="Zhou Y."/>
        </authorList>
    </citation>
    <scope>NUCLEOTIDE SEQUENCE</scope>
    <source>
        <strain evidence="16">CGMCC 1.12426</strain>
    </source>
</reference>
<dbReference type="InterPro" id="IPR006070">
    <property type="entry name" value="Sua5-like_dom"/>
</dbReference>
<evidence type="ECO:0000256" key="2">
    <source>
        <dbReference type="ARBA" id="ARBA00007663"/>
    </source>
</evidence>
<comment type="caution">
    <text evidence="16">The sequence shown here is derived from an EMBL/GenBank/DDBJ whole genome shotgun (WGS) entry which is preliminary data.</text>
</comment>
<dbReference type="PROSITE" id="PS51163">
    <property type="entry name" value="YRDC"/>
    <property type="match status" value="1"/>
</dbReference>
<evidence type="ECO:0000256" key="13">
    <source>
        <dbReference type="PIRNR" id="PIRNR004930"/>
    </source>
</evidence>
<comment type="function">
    <text evidence="13">Required for the formation of a threonylcarbamoyl group on adenosine at position 37 (t(6)A37) in tRNAs that read codons beginning with adenine.</text>
</comment>
<keyword evidence="10 13" id="KW-0067">ATP-binding</keyword>
<dbReference type="RefSeq" id="WP_150496672.1">
    <property type="nucleotide sequence ID" value="NZ_BMFA01000007.1"/>
</dbReference>
<keyword evidence="17" id="KW-1185">Reference proteome</keyword>
<dbReference type="EC" id="2.7.7.87" evidence="3 13"/>
<dbReference type="Proteomes" id="UP000605148">
    <property type="component" value="Unassembled WGS sequence"/>
</dbReference>
<evidence type="ECO:0000256" key="4">
    <source>
        <dbReference type="ARBA" id="ARBA00015492"/>
    </source>
</evidence>
<evidence type="ECO:0000256" key="7">
    <source>
        <dbReference type="ARBA" id="ARBA00022694"/>
    </source>
</evidence>
<dbReference type="GO" id="GO:0006450">
    <property type="term" value="P:regulation of translational fidelity"/>
    <property type="evidence" value="ECO:0007669"/>
    <property type="project" value="TreeGrafter"/>
</dbReference>
<keyword evidence="7 13" id="KW-0819">tRNA processing</keyword>
<dbReference type="GO" id="GO:0008033">
    <property type="term" value="P:tRNA processing"/>
    <property type="evidence" value="ECO:0007669"/>
    <property type="project" value="UniProtKB-KW"/>
</dbReference>
<feature type="binding site" evidence="14">
    <location>
        <position position="67"/>
    </location>
    <ligand>
        <name>L-threonine</name>
        <dbReference type="ChEBI" id="CHEBI:57926"/>
    </ligand>
</feature>
<evidence type="ECO:0000313" key="16">
    <source>
        <dbReference type="EMBL" id="GGB51453.1"/>
    </source>
</evidence>
<feature type="binding site" evidence="14">
    <location>
        <position position="237"/>
    </location>
    <ligand>
        <name>ATP</name>
        <dbReference type="ChEBI" id="CHEBI:30616"/>
    </ligand>
</feature>
<evidence type="ECO:0000256" key="9">
    <source>
        <dbReference type="ARBA" id="ARBA00022741"/>
    </source>
</evidence>
<evidence type="ECO:0000313" key="17">
    <source>
        <dbReference type="Proteomes" id="UP000605148"/>
    </source>
</evidence>
<keyword evidence="9 13" id="KW-0547">Nucleotide-binding</keyword>
<comment type="catalytic activity">
    <reaction evidence="12 13">
        <text>L-threonine + hydrogencarbonate + ATP = L-threonylcarbamoyladenylate + diphosphate + H2O</text>
        <dbReference type="Rhea" id="RHEA:36407"/>
        <dbReference type="ChEBI" id="CHEBI:15377"/>
        <dbReference type="ChEBI" id="CHEBI:17544"/>
        <dbReference type="ChEBI" id="CHEBI:30616"/>
        <dbReference type="ChEBI" id="CHEBI:33019"/>
        <dbReference type="ChEBI" id="CHEBI:57926"/>
        <dbReference type="ChEBI" id="CHEBI:73682"/>
        <dbReference type="EC" id="2.7.7.87"/>
    </reaction>
</comment>
<protein>
    <recommendedName>
        <fullName evidence="4 13">Threonylcarbamoyl-AMP synthase</fullName>
        <shortName evidence="13">TC-AMP synthase</shortName>
        <ecNumber evidence="3 13">2.7.7.87</ecNumber>
    </recommendedName>
    <alternativeName>
        <fullName evidence="11 13">L-threonylcarbamoyladenylate synthase</fullName>
    </alternativeName>
</protein>
<gene>
    <name evidence="16" type="ORF">GCM10011316_24350</name>
</gene>
<proteinExistence type="inferred from homology"/>
<dbReference type="SUPFAM" id="SSF55821">
    <property type="entry name" value="YrdC/RibB"/>
    <property type="match status" value="1"/>
</dbReference>
<evidence type="ECO:0000256" key="14">
    <source>
        <dbReference type="PIRSR" id="PIRSR004930-1"/>
    </source>
</evidence>
<comment type="subcellular location">
    <subcellularLocation>
        <location evidence="1 13">Cytoplasm</location>
    </subcellularLocation>
</comment>
<evidence type="ECO:0000259" key="15">
    <source>
        <dbReference type="PROSITE" id="PS51163"/>
    </source>
</evidence>
<dbReference type="PANTHER" id="PTHR17490:SF16">
    <property type="entry name" value="THREONYLCARBAMOYL-AMP SYNTHASE"/>
    <property type="match status" value="1"/>
</dbReference>
<feature type="domain" description="YrdC-like" evidence="15">
    <location>
        <begin position="13"/>
        <end position="200"/>
    </location>
</feature>
<feature type="binding site" evidence="14">
    <location>
        <position position="122"/>
    </location>
    <ligand>
        <name>L-threonine</name>
        <dbReference type="ChEBI" id="CHEBI:57926"/>
    </ligand>
</feature>
<feature type="binding site" evidence="14">
    <location>
        <position position="142"/>
    </location>
    <ligand>
        <name>L-threonine</name>
        <dbReference type="ChEBI" id="CHEBI:57926"/>
    </ligand>
</feature>
<evidence type="ECO:0000256" key="3">
    <source>
        <dbReference type="ARBA" id="ARBA00012584"/>
    </source>
</evidence>
<feature type="binding site" evidence="14">
    <location>
        <position position="58"/>
    </location>
    <ligand>
        <name>ATP</name>
        <dbReference type="ChEBI" id="CHEBI:30616"/>
    </ligand>
</feature>
<keyword evidence="8 13" id="KW-0548">Nucleotidyltransferase</keyword>
<dbReference type="PANTHER" id="PTHR17490">
    <property type="entry name" value="SUA5"/>
    <property type="match status" value="1"/>
</dbReference>
<reference evidence="16" key="1">
    <citation type="journal article" date="2014" name="Int. J. Syst. Evol. Microbiol.">
        <title>Complete genome sequence of Corynebacterium casei LMG S-19264T (=DSM 44701T), isolated from a smear-ripened cheese.</title>
        <authorList>
            <consortium name="US DOE Joint Genome Institute (JGI-PGF)"/>
            <person name="Walter F."/>
            <person name="Albersmeier A."/>
            <person name="Kalinowski J."/>
            <person name="Ruckert C."/>
        </authorList>
    </citation>
    <scope>NUCLEOTIDE SEQUENCE</scope>
    <source>
        <strain evidence="16">CGMCC 1.12426</strain>
    </source>
</reference>
<dbReference type="Pfam" id="PF03481">
    <property type="entry name" value="Sua5_C"/>
    <property type="match status" value="1"/>
</dbReference>
<feature type="binding site" evidence="14">
    <location>
        <position position="35"/>
    </location>
    <ligand>
        <name>L-threonine</name>
        <dbReference type="ChEBI" id="CHEBI:57926"/>
    </ligand>
</feature>
<feature type="binding site" evidence="14">
    <location>
        <position position="182"/>
    </location>
    <ligand>
        <name>L-threonine</name>
        <dbReference type="ChEBI" id="CHEBI:57926"/>
    </ligand>
</feature>
<feature type="binding site" evidence="14">
    <location>
        <position position="152"/>
    </location>
    <ligand>
        <name>ATP</name>
        <dbReference type="ChEBI" id="CHEBI:30616"/>
    </ligand>
</feature>
<sequence>MRRWKIDPKNPDGACLNEAAEALSTGQLVGVPTETVYGLAADATSPEACAKIFQAKGRPHFNPLISHVESAEAARRHAVFNADADALAQAFWPGPMTLVLPKRAESAICDLATAGLATVALRVPAARAMQMLARQTGRPLAAPSANRSGRISATTAQDVIDDLGPWLAGVLDAGPCPVGIESTIVSCLEDTPCILRPGGLSREAIENVLGRACAVSATPGAAEQAGPMAPGMLRSHYAPEAAVRLNATEVQGGEAVLAFGPVPPAGADRAIAFVNLSPDGDLVEAAARLFCALRELDATGADRICVQPIPETGLGEAINDRLRRAAAPRGPSVDRSLD</sequence>
<feature type="binding site" evidence="14">
    <location>
        <position position="118"/>
    </location>
    <ligand>
        <name>ATP</name>
        <dbReference type="ChEBI" id="CHEBI:30616"/>
    </ligand>
</feature>
<dbReference type="InterPro" id="IPR017945">
    <property type="entry name" value="DHBP_synth_RibB-like_a/b_dom"/>
</dbReference>
<name>A0A916TL59_9HYPH</name>
<feature type="binding site" evidence="14">
    <location>
        <position position="196"/>
    </location>
    <ligand>
        <name>ATP</name>
        <dbReference type="ChEBI" id="CHEBI:30616"/>
    </ligand>
</feature>
<evidence type="ECO:0000256" key="6">
    <source>
        <dbReference type="ARBA" id="ARBA00022679"/>
    </source>
</evidence>
<organism evidence="16 17">
    <name type="scientific">Roseibium aquae</name>
    <dbReference type="NCBI Taxonomy" id="1323746"/>
    <lineage>
        <taxon>Bacteria</taxon>
        <taxon>Pseudomonadati</taxon>
        <taxon>Pseudomonadota</taxon>
        <taxon>Alphaproteobacteria</taxon>
        <taxon>Hyphomicrobiales</taxon>
        <taxon>Stappiaceae</taxon>
        <taxon>Roseibium</taxon>
    </lineage>
</organism>
<dbReference type="PIRSF" id="PIRSF004930">
    <property type="entry name" value="Tln_factor_SUA5"/>
    <property type="match status" value="1"/>
</dbReference>
<dbReference type="EMBL" id="BMFA01000007">
    <property type="protein sequence ID" value="GGB51453.1"/>
    <property type="molecule type" value="Genomic_DNA"/>
</dbReference>
<dbReference type="GO" id="GO:0061710">
    <property type="term" value="F:L-threonylcarbamoyladenylate synthase"/>
    <property type="evidence" value="ECO:0007669"/>
    <property type="project" value="UniProtKB-EC"/>
</dbReference>
<dbReference type="GO" id="GO:0003725">
    <property type="term" value="F:double-stranded RNA binding"/>
    <property type="evidence" value="ECO:0007669"/>
    <property type="project" value="UniProtKB-UniRule"/>
</dbReference>
<evidence type="ECO:0000256" key="10">
    <source>
        <dbReference type="ARBA" id="ARBA00022840"/>
    </source>
</evidence>
<keyword evidence="5 13" id="KW-0963">Cytoplasm</keyword>
<dbReference type="InterPro" id="IPR010923">
    <property type="entry name" value="T(6)A37_SUA5"/>
</dbReference>
<evidence type="ECO:0000256" key="12">
    <source>
        <dbReference type="ARBA" id="ARBA00048366"/>
    </source>
</evidence>
<dbReference type="AlphaFoldDB" id="A0A916TL59"/>
<dbReference type="InterPro" id="IPR050156">
    <property type="entry name" value="TC-AMP_synthase_SUA5"/>
</dbReference>
<dbReference type="GO" id="GO:0005524">
    <property type="term" value="F:ATP binding"/>
    <property type="evidence" value="ECO:0007669"/>
    <property type="project" value="UniProtKB-UniRule"/>
</dbReference>
<accession>A0A916TL59</accession>
<dbReference type="GO" id="GO:0000049">
    <property type="term" value="F:tRNA binding"/>
    <property type="evidence" value="ECO:0007669"/>
    <property type="project" value="TreeGrafter"/>
</dbReference>
<dbReference type="InterPro" id="IPR038385">
    <property type="entry name" value="Sua5/YwlC_C"/>
</dbReference>
<dbReference type="Pfam" id="PF01300">
    <property type="entry name" value="Sua5_yciO_yrdC"/>
    <property type="match status" value="1"/>
</dbReference>
<feature type="binding site" evidence="14">
    <location>
        <position position="62"/>
    </location>
    <ligand>
        <name>ATP</name>
        <dbReference type="ChEBI" id="CHEBI:30616"/>
    </ligand>
</feature>
<dbReference type="InterPro" id="IPR005145">
    <property type="entry name" value="Sua5_C"/>
</dbReference>
<evidence type="ECO:0000256" key="11">
    <source>
        <dbReference type="ARBA" id="ARBA00029774"/>
    </source>
</evidence>
<dbReference type="GO" id="GO:0005737">
    <property type="term" value="C:cytoplasm"/>
    <property type="evidence" value="ECO:0007669"/>
    <property type="project" value="UniProtKB-SubCell"/>
</dbReference>